<dbReference type="EMBL" id="CP029822">
    <property type="protein sequence ID" value="AZS52049.1"/>
    <property type="molecule type" value="Genomic_DNA"/>
</dbReference>
<keyword evidence="3" id="KW-0564">Palmitate</keyword>
<evidence type="ECO:0000256" key="3">
    <source>
        <dbReference type="ARBA" id="ARBA00023139"/>
    </source>
</evidence>
<reference evidence="8" key="1">
    <citation type="submission" date="2018-06" db="EMBL/GenBank/DDBJ databases">
        <title>Complete genome of Pseudomonas insecticola strain QZS01.</title>
        <authorList>
            <person name="Wang J."/>
            <person name="Su Q."/>
        </authorList>
    </citation>
    <scope>NUCLEOTIDE SEQUENCE [LARGE SCALE GENOMIC DNA]</scope>
    <source>
        <strain evidence="8">QZS01</strain>
    </source>
</reference>
<protein>
    <recommendedName>
        <fullName evidence="6">C-type lysozyme inhibitor domain-containing protein</fullName>
    </recommendedName>
</protein>
<dbReference type="InterPro" id="IPR036328">
    <property type="entry name" value="MliC_sf"/>
</dbReference>
<sequence length="116" mass="12534">MKLTQSVAFILGTLVSVSAYASETIVYQCDDGQRIEAAYPDTNTAILNYQSQLYLLKVAISASGARYTGEGLQWWTKGGEGNIAPLLKDEKYASAKGKNCYALQPTAKELISSSSK</sequence>
<evidence type="ECO:0000313" key="7">
    <source>
        <dbReference type="EMBL" id="AZS52049.1"/>
    </source>
</evidence>
<dbReference type="RefSeq" id="WP_127164702.1">
    <property type="nucleotide sequence ID" value="NZ_CP029822.1"/>
</dbReference>
<keyword evidence="4" id="KW-0449">Lipoprotein</keyword>
<evidence type="ECO:0000256" key="2">
    <source>
        <dbReference type="ARBA" id="ARBA00023136"/>
    </source>
</evidence>
<dbReference type="Pfam" id="PF09864">
    <property type="entry name" value="MliC"/>
    <property type="match status" value="1"/>
</dbReference>
<evidence type="ECO:0000256" key="4">
    <source>
        <dbReference type="ARBA" id="ARBA00023288"/>
    </source>
</evidence>
<dbReference type="Gene3D" id="2.40.128.200">
    <property type="match status" value="1"/>
</dbReference>
<name>A0A451EQD5_9GAMM</name>
<accession>A0A451EQD5</accession>
<evidence type="ECO:0000256" key="5">
    <source>
        <dbReference type="SAM" id="SignalP"/>
    </source>
</evidence>
<feature type="signal peptide" evidence="5">
    <location>
        <begin position="1"/>
        <end position="21"/>
    </location>
</feature>
<feature type="domain" description="C-type lysozyme inhibitor" evidence="6">
    <location>
        <begin position="27"/>
        <end position="83"/>
    </location>
</feature>
<dbReference type="Proteomes" id="UP000273143">
    <property type="component" value="Chromosome"/>
</dbReference>
<dbReference type="InterPro" id="IPR018660">
    <property type="entry name" value="MliC"/>
</dbReference>
<evidence type="ECO:0000313" key="8">
    <source>
        <dbReference type="Proteomes" id="UP000273143"/>
    </source>
</evidence>
<keyword evidence="2" id="KW-0472">Membrane</keyword>
<keyword evidence="1 5" id="KW-0732">Signal</keyword>
<evidence type="ECO:0000259" key="6">
    <source>
        <dbReference type="Pfam" id="PF09864"/>
    </source>
</evidence>
<keyword evidence="8" id="KW-1185">Reference proteome</keyword>
<dbReference type="SUPFAM" id="SSF141488">
    <property type="entry name" value="YdhA-like"/>
    <property type="match status" value="1"/>
</dbReference>
<proteinExistence type="predicted"/>
<dbReference type="KEGG" id="emo:DM558_15275"/>
<evidence type="ECO:0000256" key="1">
    <source>
        <dbReference type="ARBA" id="ARBA00022729"/>
    </source>
</evidence>
<dbReference type="AlphaFoldDB" id="A0A451EQD5"/>
<organism evidence="7 8">
    <name type="scientific">Entomomonas moraniae</name>
    <dbReference type="NCBI Taxonomy" id="2213226"/>
    <lineage>
        <taxon>Bacteria</taxon>
        <taxon>Pseudomonadati</taxon>
        <taxon>Pseudomonadota</taxon>
        <taxon>Gammaproteobacteria</taxon>
        <taxon>Pseudomonadales</taxon>
        <taxon>Pseudomonadaceae</taxon>
        <taxon>Entomomonas</taxon>
    </lineage>
</organism>
<feature type="chain" id="PRO_5019465956" description="C-type lysozyme inhibitor domain-containing protein" evidence="5">
    <location>
        <begin position="22"/>
        <end position="116"/>
    </location>
</feature>
<gene>
    <name evidence="7" type="ORF">DM558_15275</name>
</gene>